<feature type="region of interest" description="Disordered" evidence="5">
    <location>
        <begin position="1078"/>
        <end position="1100"/>
    </location>
</feature>
<keyword evidence="1" id="KW-0479">Metal-binding</keyword>
<gene>
    <name evidence="7" type="ORF">ABMA27_011655</name>
</gene>
<dbReference type="InterPro" id="IPR001876">
    <property type="entry name" value="Znf_RanBP2"/>
</dbReference>
<feature type="compositionally biased region" description="Low complexity" evidence="5">
    <location>
        <begin position="453"/>
        <end position="465"/>
    </location>
</feature>
<dbReference type="SMART" id="SM00547">
    <property type="entry name" value="ZnF_RBZ"/>
    <property type="match status" value="2"/>
</dbReference>
<accession>A0ABR3IH30</accession>
<feature type="compositionally biased region" description="Acidic residues" evidence="5">
    <location>
        <begin position="1232"/>
        <end position="1248"/>
    </location>
</feature>
<evidence type="ECO:0000256" key="3">
    <source>
        <dbReference type="ARBA" id="ARBA00022833"/>
    </source>
</evidence>
<evidence type="ECO:0000313" key="7">
    <source>
        <dbReference type="EMBL" id="KAL0895553.1"/>
    </source>
</evidence>
<feature type="compositionally biased region" description="Basic and acidic residues" evidence="5">
    <location>
        <begin position="481"/>
        <end position="498"/>
    </location>
</feature>
<dbReference type="SUPFAM" id="SSF90209">
    <property type="entry name" value="Ran binding protein zinc finger-like"/>
    <property type="match status" value="2"/>
</dbReference>
<dbReference type="PANTHER" id="PTHR12999">
    <property type="entry name" value="ZINC FINGER RAN-BINDING DOMAIN-CONTAINING PROTEIN 2 ZRANB2-RELATED"/>
    <property type="match status" value="1"/>
</dbReference>
<dbReference type="Proteomes" id="UP001549920">
    <property type="component" value="Unassembled WGS sequence"/>
</dbReference>
<dbReference type="InterPro" id="IPR036443">
    <property type="entry name" value="Znf_RanBP2_sf"/>
</dbReference>
<organism evidence="7 8">
    <name type="scientific">Loxostege sticticalis</name>
    <name type="common">Beet webworm moth</name>
    <dbReference type="NCBI Taxonomy" id="481309"/>
    <lineage>
        <taxon>Eukaryota</taxon>
        <taxon>Metazoa</taxon>
        <taxon>Ecdysozoa</taxon>
        <taxon>Arthropoda</taxon>
        <taxon>Hexapoda</taxon>
        <taxon>Insecta</taxon>
        <taxon>Pterygota</taxon>
        <taxon>Neoptera</taxon>
        <taxon>Endopterygota</taxon>
        <taxon>Lepidoptera</taxon>
        <taxon>Glossata</taxon>
        <taxon>Ditrysia</taxon>
        <taxon>Pyraloidea</taxon>
        <taxon>Crambidae</taxon>
        <taxon>Pyraustinae</taxon>
        <taxon>Loxostege</taxon>
    </lineage>
</organism>
<feature type="region of interest" description="Disordered" evidence="5">
    <location>
        <begin position="857"/>
        <end position="895"/>
    </location>
</feature>
<dbReference type="PROSITE" id="PS50199">
    <property type="entry name" value="ZF_RANBP2_2"/>
    <property type="match status" value="2"/>
</dbReference>
<evidence type="ECO:0000259" key="6">
    <source>
        <dbReference type="PROSITE" id="PS50199"/>
    </source>
</evidence>
<keyword evidence="3" id="KW-0862">Zinc</keyword>
<evidence type="ECO:0000256" key="5">
    <source>
        <dbReference type="SAM" id="MobiDB-lite"/>
    </source>
</evidence>
<name>A0ABR3IH30_LOXSC</name>
<sequence>MNDGDWICADPNCGNINFARRVSCYRCNKEKPDGGKAFKKKLGTEIGKSAAEKSRGLFNADDWQCNKCANVNWARRHTCNVCNAPKFGEVEARTGYGGGYNERGVVEYRRREPSSDDEYDEFGRKKRKRKHETHDKVGITEGAEFKKLPATMLQKESKLDHIPGPAPKMSHSKYNEQEKISGSLSDGSVCELPPLSKMAFRRHQLPNQTNYHRQDNPFPAYRANNLQARKRYSSIGDRDHTGSSGYETASKKSKRESSDSPVKGFPVMENRVSSTNNDFVYKFQGTTSSSNFQVVYTLEERVRAAAFALVYNNCKITTEKFEWLYDKPAPDFKTIFAWRQRLLSTGCLVDGHVDSKPSEEQNSPKTNTNKQTVTRIPNPDEIAIISSDSEDESTKDQMPNKLSAQQRSVSAETLLIGSNDQEKRPAGSSVSTNCDRRSRGRSCSESSHKRTHSSSSDSQDSNYPDSDSEKVAKSNTSRTVKSNDKKSTSTRPSVRDSDSDSISYDSDDDNFLSRVYGESKKTRRKVKKRAVPPVATKASNYVTNDQSFQGYSTAKPSVQQSPLVTGNIYTCNLRNMNVRNHDNPTDTDACSSEYIPTKLGSTTKNYQEFKDNVRRKGYWAKGNGAAFRNSIHISNEPITRPVNKSTVNEPITRPINKSTVNVPITRPINKSTVNEPITRPINKPTVHNYSTINLPQPKMQQTNGSPNKLENKPIEDRFSTITQITFNEPLKQINRPAKEVYPSIKSDYVAHKTEKQMTEDYTTDVQSMEIDDQFLPFDNPAQSTPNISIFENTTRIFDVVQSNSTSKNRSIMDIFNMNDKDHDSPERNNDLEKYDGVHKMFETTWDEDDDALYKEDSVDENTQDKQNLSSGDRNPSPVSNMLYATDDERSRQVTPKKNISDLIESKRDMLLGLLNDFQNTNAKEIEAPIVQQKPPPKSVEPLGIPFELSDEILSLSQENIGNVPLPPDNTPQKRINPSKQIHVLESITIPPNTNINWPPSYDGTKEQQYNKPVITLNENKINNLSDDLENTEIEISTQEPPPQAQPAPTLDLSNLLSGINTNTLLLALQNLQQINQTSSNEKHTGNNQVQADEENDNDDVQHVETINLTNDEDWEKESNRDGSIERELQKLDGNTGDTPFLSDIFDPGPVVMPSNKKLNINLKSAEENKSDVHKLHLNENAPVIGNFKSFALPKPILLNRLKLTVKPPEKAKKSNGKKLKRKKKSKASGSQGEEDGAEDEEEESGDEADLSKYDLWGSDEEQGNSSKAENADKSKEGESSKEGQDDGNTDNNGKTESPVKKNKKRRSRSSSSSSTSSSSSSSSHSSTQAPKNKFDDFNLNSERETSPKGRKSRSRSRSPRAKANSAPARRKSRDSRSAGESRSHDKEYSRDRERRDRPRGNRDERKERRYSREGGNHYGGRGRHR</sequence>
<protein>
    <recommendedName>
        <fullName evidence="6">RanBP2-type domain-containing protein</fullName>
    </recommendedName>
</protein>
<feature type="region of interest" description="Disordered" evidence="5">
    <location>
        <begin position="111"/>
        <end position="134"/>
    </location>
</feature>
<dbReference type="Gene3D" id="4.10.1060.10">
    <property type="entry name" value="Zinc finger, RanBP2-type"/>
    <property type="match status" value="2"/>
</dbReference>
<feature type="compositionally biased region" description="Polar residues" evidence="5">
    <location>
        <begin position="360"/>
        <end position="375"/>
    </location>
</feature>
<evidence type="ECO:0000256" key="4">
    <source>
        <dbReference type="PROSITE-ProRule" id="PRU00322"/>
    </source>
</evidence>
<proteinExistence type="predicted"/>
<evidence type="ECO:0000256" key="2">
    <source>
        <dbReference type="ARBA" id="ARBA00022771"/>
    </source>
</evidence>
<feature type="compositionally biased region" description="Basic and acidic residues" evidence="5">
    <location>
        <begin position="1269"/>
        <end position="1284"/>
    </location>
</feature>
<comment type="caution">
    <text evidence="7">The sequence shown here is derived from an EMBL/GenBank/DDBJ whole genome shotgun (WGS) entry which is preliminary data.</text>
</comment>
<feature type="region of interest" description="Disordered" evidence="5">
    <location>
        <begin position="353"/>
        <end position="511"/>
    </location>
</feature>
<evidence type="ECO:0000313" key="8">
    <source>
        <dbReference type="Proteomes" id="UP001549920"/>
    </source>
</evidence>
<feature type="region of interest" description="Disordered" evidence="5">
    <location>
        <begin position="232"/>
        <end position="269"/>
    </location>
</feature>
<dbReference type="PANTHER" id="PTHR12999:SF17">
    <property type="entry name" value="ZINC FINGER RAN-BINDING DOMAIN-CONTAINING PROTEIN 2"/>
    <property type="match status" value="1"/>
</dbReference>
<feature type="compositionally biased region" description="Basic and acidic residues" evidence="5">
    <location>
        <begin position="1332"/>
        <end position="1347"/>
    </location>
</feature>
<keyword evidence="8" id="KW-1185">Reference proteome</keyword>
<feature type="domain" description="RanBP2-type" evidence="6">
    <location>
        <begin position="59"/>
        <end position="88"/>
    </location>
</feature>
<reference evidence="7 8" key="1">
    <citation type="submission" date="2024-06" db="EMBL/GenBank/DDBJ databases">
        <title>A chromosome-level genome assembly of beet webworm, Loxostege sticticalis.</title>
        <authorList>
            <person name="Zhang Y."/>
        </authorList>
    </citation>
    <scope>NUCLEOTIDE SEQUENCE [LARGE SCALE GENOMIC DNA]</scope>
    <source>
        <strain evidence="7">AQ026</strain>
        <tissue evidence="7">Whole body</tissue>
    </source>
</reference>
<dbReference type="Pfam" id="PF00641">
    <property type="entry name" value="Zn_ribbon_RanBP"/>
    <property type="match status" value="2"/>
</dbReference>
<keyword evidence="2 4" id="KW-0863">Zinc-finger</keyword>
<feature type="compositionally biased region" description="Polar residues" evidence="5">
    <location>
        <begin position="864"/>
        <end position="879"/>
    </location>
</feature>
<feature type="region of interest" description="Disordered" evidence="5">
    <location>
        <begin position="159"/>
        <end position="188"/>
    </location>
</feature>
<feature type="region of interest" description="Disordered" evidence="5">
    <location>
        <begin position="1207"/>
        <end position="1425"/>
    </location>
</feature>
<dbReference type="PROSITE" id="PS01358">
    <property type="entry name" value="ZF_RANBP2_1"/>
    <property type="match status" value="2"/>
</dbReference>
<feature type="compositionally biased region" description="Basic and acidic residues" evidence="5">
    <location>
        <begin position="1374"/>
        <end position="1415"/>
    </location>
</feature>
<feature type="compositionally biased region" description="Basic residues" evidence="5">
    <location>
        <begin position="1348"/>
        <end position="1360"/>
    </location>
</feature>
<feature type="domain" description="RanBP2-type" evidence="6">
    <location>
        <begin position="2"/>
        <end position="33"/>
    </location>
</feature>
<dbReference type="EMBL" id="JBEUOH010000003">
    <property type="protein sequence ID" value="KAL0895553.1"/>
    <property type="molecule type" value="Genomic_DNA"/>
</dbReference>
<feature type="compositionally biased region" description="Low complexity" evidence="5">
    <location>
        <begin position="1309"/>
        <end position="1326"/>
    </location>
</feature>
<feature type="compositionally biased region" description="Basic residues" evidence="5">
    <location>
        <begin position="1213"/>
        <end position="1226"/>
    </location>
</feature>
<feature type="compositionally biased region" description="Polar residues" evidence="5">
    <location>
        <begin position="396"/>
        <end position="419"/>
    </location>
</feature>
<evidence type="ECO:0000256" key="1">
    <source>
        <dbReference type="ARBA" id="ARBA00022723"/>
    </source>
</evidence>